<feature type="non-terminal residue" evidence="2">
    <location>
        <position position="128"/>
    </location>
</feature>
<feature type="region of interest" description="Disordered" evidence="1">
    <location>
        <begin position="30"/>
        <end position="60"/>
    </location>
</feature>
<dbReference type="InterPro" id="IPR024166">
    <property type="entry name" value="rRNA_assembly_KRR1"/>
</dbReference>
<evidence type="ECO:0000313" key="3">
    <source>
        <dbReference type="Proteomes" id="UP000188268"/>
    </source>
</evidence>
<feature type="compositionally biased region" description="Basic residues" evidence="1">
    <location>
        <begin position="30"/>
        <end position="40"/>
    </location>
</feature>
<dbReference type="PANTHER" id="PTHR12581">
    <property type="entry name" value="HIV-1 REV BINDING PROTEIN 2, 3"/>
    <property type="match status" value="1"/>
</dbReference>
<feature type="compositionally biased region" description="Basic and acidic residues" evidence="1">
    <location>
        <begin position="76"/>
        <end position="98"/>
    </location>
</feature>
<evidence type="ECO:0000256" key="1">
    <source>
        <dbReference type="SAM" id="MobiDB-lite"/>
    </source>
</evidence>
<dbReference type="Gramene" id="OMP04216">
    <property type="protein sequence ID" value="OMP04216"/>
    <property type="gene ID" value="CCACVL1_02178"/>
</dbReference>
<feature type="compositionally biased region" description="Basic and acidic residues" evidence="1">
    <location>
        <begin position="105"/>
        <end position="120"/>
    </location>
</feature>
<dbReference type="PANTHER" id="PTHR12581:SF0">
    <property type="entry name" value="KRR1 SMALL SUBUNIT PROCESSOME COMPONENT HOMOLOG"/>
    <property type="match status" value="1"/>
</dbReference>
<protein>
    <submittedName>
        <fullName evidence="2">Ribosomal RNA assembly KRR1</fullName>
    </submittedName>
</protein>
<dbReference type="AlphaFoldDB" id="A0A1R3KAX8"/>
<keyword evidence="3" id="KW-1185">Reference proteome</keyword>
<dbReference type="GO" id="GO:0032040">
    <property type="term" value="C:small-subunit processome"/>
    <property type="evidence" value="ECO:0007669"/>
    <property type="project" value="TreeGrafter"/>
</dbReference>
<proteinExistence type="predicted"/>
<feature type="region of interest" description="Disordered" evidence="1">
    <location>
        <begin position="76"/>
        <end position="128"/>
    </location>
</feature>
<dbReference type="STRING" id="210143.A0A1R3KAX8"/>
<accession>A0A1R3KAX8</accession>
<dbReference type="OrthoDB" id="1938898at2759"/>
<dbReference type="Proteomes" id="UP000188268">
    <property type="component" value="Unassembled WGS sequence"/>
</dbReference>
<comment type="caution">
    <text evidence="2">The sequence shown here is derived from an EMBL/GenBank/DDBJ whole genome shotgun (WGS) entry which is preliminary data.</text>
</comment>
<dbReference type="EMBL" id="AWWV01005758">
    <property type="protein sequence ID" value="OMP04216.1"/>
    <property type="molecule type" value="Genomic_DNA"/>
</dbReference>
<reference evidence="2 3" key="1">
    <citation type="submission" date="2013-09" db="EMBL/GenBank/DDBJ databases">
        <title>Corchorus capsularis genome sequencing.</title>
        <authorList>
            <person name="Alam M."/>
            <person name="Haque M.S."/>
            <person name="Islam M.S."/>
            <person name="Emdad E.M."/>
            <person name="Islam M.M."/>
            <person name="Ahmed B."/>
            <person name="Halim A."/>
            <person name="Hossen Q.M.M."/>
            <person name="Hossain M.Z."/>
            <person name="Ahmed R."/>
            <person name="Khan M.M."/>
            <person name="Islam R."/>
            <person name="Rashid M.M."/>
            <person name="Khan S.A."/>
            <person name="Rahman M.S."/>
            <person name="Alam M."/>
        </authorList>
    </citation>
    <scope>NUCLEOTIDE SEQUENCE [LARGE SCALE GENOMIC DNA]</scope>
    <source>
        <strain evidence="3">cv. CVL-1</strain>
        <tissue evidence="2">Whole seedling</tissue>
    </source>
</reference>
<gene>
    <name evidence="2" type="ORF">CCACVL1_02178</name>
</gene>
<organism evidence="2 3">
    <name type="scientific">Corchorus capsularis</name>
    <name type="common">Jute</name>
    <dbReference type="NCBI Taxonomy" id="210143"/>
    <lineage>
        <taxon>Eukaryota</taxon>
        <taxon>Viridiplantae</taxon>
        <taxon>Streptophyta</taxon>
        <taxon>Embryophyta</taxon>
        <taxon>Tracheophyta</taxon>
        <taxon>Spermatophyta</taxon>
        <taxon>Magnoliopsida</taxon>
        <taxon>eudicotyledons</taxon>
        <taxon>Gunneridae</taxon>
        <taxon>Pentapetalae</taxon>
        <taxon>rosids</taxon>
        <taxon>malvids</taxon>
        <taxon>Malvales</taxon>
        <taxon>Malvaceae</taxon>
        <taxon>Grewioideae</taxon>
        <taxon>Apeibeae</taxon>
        <taxon>Corchorus</taxon>
    </lineage>
</organism>
<sequence length="128" mass="15113">ILMMKKELEKDPSLKNENWDRFLSKFKKKNVKTKKVKSKEKKPYTPFPPPQPPSKIDQQLESGEYFLSEKRKLTKKWEEKQEKQAQKTAENKRKREEAFVPPKEPVNHDSNKTETDKEDVAALAKSVK</sequence>
<evidence type="ECO:0000313" key="2">
    <source>
        <dbReference type="EMBL" id="OMP04216.1"/>
    </source>
</evidence>
<feature type="non-terminal residue" evidence="2">
    <location>
        <position position="1"/>
    </location>
</feature>
<name>A0A1R3KAX8_COCAP</name>